<dbReference type="AlphaFoldDB" id="A4X8K4"/>
<proteinExistence type="predicted"/>
<gene>
    <name evidence="2" type="ordered locus">Strop_2762</name>
</gene>
<dbReference type="HOGENOM" id="CLU_2169301_0_0_11"/>
<evidence type="ECO:0000313" key="2">
    <source>
        <dbReference type="EMBL" id="ABP55204.1"/>
    </source>
</evidence>
<accession>A4X8K4</accession>
<dbReference type="Proteomes" id="UP000000235">
    <property type="component" value="Chromosome"/>
</dbReference>
<evidence type="ECO:0000313" key="3">
    <source>
        <dbReference type="Proteomes" id="UP000000235"/>
    </source>
</evidence>
<feature type="region of interest" description="Disordered" evidence="1">
    <location>
        <begin position="49"/>
        <end position="70"/>
    </location>
</feature>
<keyword evidence="3" id="KW-1185">Reference proteome</keyword>
<sequence length="110" mass="11418">MGCRPDVQTINSAGSLDELTDHDDHGGQVQGEADDLGVAVDAAANLAEAVQTSSCTRSPTARRRGPTGVDAQLFSAKRRGTTTVIAQVRGLASTTEVARGQAFLDHLEVA</sequence>
<reference evidence="3" key="1">
    <citation type="journal article" date="2007" name="Proc. Natl. Acad. Sci. U.S.A.">
        <title>Genome sequencing reveals complex secondary metabolome in the marine actinomycete Salinispora tropica.</title>
        <authorList>
            <person name="Udwary D.W."/>
            <person name="Zeigler L."/>
            <person name="Asolkar R.N."/>
            <person name="Singan V."/>
            <person name="Lapidus A."/>
            <person name="Fenical W."/>
            <person name="Jensen P.R."/>
            <person name="Moore B.S."/>
        </authorList>
    </citation>
    <scope>NUCLEOTIDE SEQUENCE [LARGE SCALE GENOMIC DNA]</scope>
    <source>
        <strain evidence="3">ATCC BAA-916 / DSM 44818 / CNB-440</strain>
    </source>
</reference>
<dbReference type="KEGG" id="stp:Strop_2762"/>
<organism evidence="2 3">
    <name type="scientific">Salinispora tropica (strain ATCC BAA-916 / DSM 44818 / JCM 13857 / NBRC 105044 / CNB-440)</name>
    <dbReference type="NCBI Taxonomy" id="369723"/>
    <lineage>
        <taxon>Bacteria</taxon>
        <taxon>Bacillati</taxon>
        <taxon>Actinomycetota</taxon>
        <taxon>Actinomycetes</taxon>
        <taxon>Micromonosporales</taxon>
        <taxon>Micromonosporaceae</taxon>
        <taxon>Salinispora</taxon>
    </lineage>
</organism>
<name>A4X8K4_SALTO</name>
<protein>
    <submittedName>
        <fullName evidence="2">Uncharacterized protein</fullName>
    </submittedName>
</protein>
<dbReference type="EMBL" id="CP000667">
    <property type="protein sequence ID" value="ABP55204.1"/>
    <property type="molecule type" value="Genomic_DNA"/>
</dbReference>
<evidence type="ECO:0000256" key="1">
    <source>
        <dbReference type="SAM" id="MobiDB-lite"/>
    </source>
</evidence>
<feature type="region of interest" description="Disordered" evidence="1">
    <location>
        <begin position="1"/>
        <end position="31"/>
    </location>
</feature>